<dbReference type="GO" id="GO:0005829">
    <property type="term" value="C:cytosol"/>
    <property type="evidence" value="ECO:0007669"/>
    <property type="project" value="TreeGrafter"/>
</dbReference>
<feature type="compositionally biased region" description="Low complexity" evidence="18">
    <location>
        <begin position="398"/>
        <end position="414"/>
    </location>
</feature>
<feature type="region of interest" description="Disordered" evidence="18">
    <location>
        <begin position="379"/>
        <end position="424"/>
    </location>
</feature>
<dbReference type="Gene3D" id="3.30.1490.100">
    <property type="entry name" value="DNA polymerase, Y-family, little finger domain"/>
    <property type="match status" value="1"/>
</dbReference>
<gene>
    <name evidence="20" type="primary">dinB</name>
    <name evidence="20" type="ORF">GOOTI_023_00120</name>
</gene>
<sequence>MSTDRPNRFRWLLHIDLDQFQVSVERLRSPELVDVPIIVGGNGDPSEPRKVVTCASYEARGHGVRAGMPLRAAHRKLADAVFLPLDTDAYDAASAEVMDTIRGLGHPVEVWGWDEAYVGVDAIDDATHAAENEVGDVEITDIAARMRIAVLGATGLDSSVGISDNKQRAKMATEFAKKPARLPDGDRSTFLPVQPLPEKVFMLDDRNWIELMGQRPTRDLWSVGPKTSEKLAAHGIHTVDDLIATPRDDLIATFGPHQGNWLYVLCRGRGDATITQEPWEARSHSKSRTFPSDLTSESDKHSAAEELTRELLDQVVSEGRTPFRVAVTVRTSTFYTRTKSRKLATPTIELSQLTSVVIDLLDRFDADRPVRLLGVRMDLLPLDDGPPHDEPRHDRSLDAAQPPDAPARDTPTAETDLDRLDEVT</sequence>
<keyword evidence="6" id="KW-0963">Cytoplasm</keyword>
<dbReference type="InterPro" id="IPR043502">
    <property type="entry name" value="DNA/RNA_pol_sf"/>
</dbReference>
<comment type="catalytic activity">
    <reaction evidence="17">
        <text>DNA(n) + a 2'-deoxyribonucleoside 5'-triphosphate = DNA(n+1) + diphosphate</text>
        <dbReference type="Rhea" id="RHEA:22508"/>
        <dbReference type="Rhea" id="RHEA-COMP:17339"/>
        <dbReference type="Rhea" id="RHEA-COMP:17340"/>
        <dbReference type="ChEBI" id="CHEBI:33019"/>
        <dbReference type="ChEBI" id="CHEBI:61560"/>
        <dbReference type="ChEBI" id="CHEBI:173112"/>
        <dbReference type="EC" id="2.7.7.7"/>
    </reaction>
</comment>
<proteinExistence type="inferred from homology"/>
<evidence type="ECO:0000256" key="6">
    <source>
        <dbReference type="ARBA" id="ARBA00022490"/>
    </source>
</evidence>
<keyword evidence="8" id="KW-0548">Nucleotidyltransferase</keyword>
<keyword evidence="5" id="KW-0515">Mutator protein</keyword>
<evidence type="ECO:0000256" key="7">
    <source>
        <dbReference type="ARBA" id="ARBA00022679"/>
    </source>
</evidence>
<evidence type="ECO:0000256" key="16">
    <source>
        <dbReference type="ARBA" id="ARBA00025589"/>
    </source>
</evidence>
<dbReference type="InterPro" id="IPR036775">
    <property type="entry name" value="DNA_pol_Y-fam_lit_finger_sf"/>
</dbReference>
<evidence type="ECO:0000256" key="18">
    <source>
        <dbReference type="SAM" id="MobiDB-lite"/>
    </source>
</evidence>
<evidence type="ECO:0000313" key="20">
    <source>
        <dbReference type="EMBL" id="GAB32668.1"/>
    </source>
</evidence>
<evidence type="ECO:0000256" key="17">
    <source>
        <dbReference type="ARBA" id="ARBA00049244"/>
    </source>
</evidence>
<dbReference type="RefSeq" id="WP_007236932.1">
    <property type="nucleotide sequence ID" value="NZ_BAFB01000023.1"/>
</dbReference>
<dbReference type="STRING" id="1108044.GOOTI_023_00120"/>
<dbReference type="InterPro" id="IPR053848">
    <property type="entry name" value="IMS_HHH_1"/>
</dbReference>
<comment type="similarity">
    <text evidence="3">Belongs to the DNA polymerase type-Y family.</text>
</comment>
<evidence type="ECO:0000256" key="10">
    <source>
        <dbReference type="ARBA" id="ARBA00022723"/>
    </source>
</evidence>
<comment type="caution">
    <text evidence="20">The sequence shown here is derived from an EMBL/GenBank/DDBJ whole genome shotgun (WGS) entry which is preliminary data.</text>
</comment>
<dbReference type="Pfam" id="PF00817">
    <property type="entry name" value="IMS"/>
    <property type="match status" value="1"/>
</dbReference>
<keyword evidence="12" id="KW-0460">Magnesium</keyword>
<dbReference type="Gene3D" id="3.30.70.270">
    <property type="match status" value="1"/>
</dbReference>
<dbReference type="Pfam" id="PF21999">
    <property type="entry name" value="IMS_HHH_1"/>
    <property type="match status" value="1"/>
</dbReference>
<dbReference type="PANTHER" id="PTHR11076">
    <property type="entry name" value="DNA REPAIR POLYMERASE UMUC / TRANSFERASE FAMILY MEMBER"/>
    <property type="match status" value="1"/>
</dbReference>
<feature type="domain" description="UmuC" evidence="19">
    <location>
        <begin position="12"/>
        <end position="224"/>
    </location>
</feature>
<name>H5TGR0_GORO1</name>
<evidence type="ECO:0000256" key="5">
    <source>
        <dbReference type="ARBA" id="ARBA00022457"/>
    </source>
</evidence>
<dbReference type="GO" id="GO:0046872">
    <property type="term" value="F:metal ion binding"/>
    <property type="evidence" value="ECO:0007669"/>
    <property type="project" value="UniProtKB-KW"/>
</dbReference>
<organism evidence="20 21">
    <name type="scientific">Gordonia otitidis (strain DSM 44809 / CCUG 52243 / JCM 12355 / NBRC 100426 / IFM 10032)</name>
    <dbReference type="NCBI Taxonomy" id="1108044"/>
    <lineage>
        <taxon>Bacteria</taxon>
        <taxon>Bacillati</taxon>
        <taxon>Actinomycetota</taxon>
        <taxon>Actinomycetes</taxon>
        <taxon>Mycobacteriales</taxon>
        <taxon>Gordoniaceae</taxon>
        <taxon>Gordonia</taxon>
    </lineage>
</organism>
<dbReference type="Pfam" id="PF11799">
    <property type="entry name" value="IMS_C"/>
    <property type="match status" value="1"/>
</dbReference>
<keyword evidence="15" id="KW-0234">DNA repair</keyword>
<keyword evidence="21" id="KW-1185">Reference proteome</keyword>
<comment type="cofactor">
    <cofactor evidence="1">
        <name>Mg(2+)</name>
        <dbReference type="ChEBI" id="CHEBI:18420"/>
    </cofactor>
</comment>
<dbReference type="GO" id="GO:0003684">
    <property type="term" value="F:damaged DNA binding"/>
    <property type="evidence" value="ECO:0007669"/>
    <property type="project" value="InterPro"/>
</dbReference>
<dbReference type="InterPro" id="IPR001126">
    <property type="entry name" value="UmuC"/>
</dbReference>
<keyword evidence="11" id="KW-0227">DNA damage</keyword>
<dbReference type="EMBL" id="BAFB01000023">
    <property type="protein sequence ID" value="GAB32668.1"/>
    <property type="molecule type" value="Genomic_DNA"/>
</dbReference>
<accession>H5TGR0</accession>
<dbReference type="Gene3D" id="3.40.1170.60">
    <property type="match status" value="1"/>
</dbReference>
<dbReference type="InterPro" id="IPR043128">
    <property type="entry name" value="Rev_trsase/Diguanyl_cyclase"/>
</dbReference>
<dbReference type="PROSITE" id="PS50173">
    <property type="entry name" value="UMUC"/>
    <property type="match status" value="1"/>
</dbReference>
<evidence type="ECO:0000313" key="21">
    <source>
        <dbReference type="Proteomes" id="UP000005038"/>
    </source>
</evidence>
<dbReference type="InterPro" id="IPR017961">
    <property type="entry name" value="DNA_pol_Y-fam_little_finger"/>
</dbReference>
<dbReference type="OrthoDB" id="9808813at2"/>
<evidence type="ECO:0000256" key="13">
    <source>
        <dbReference type="ARBA" id="ARBA00022932"/>
    </source>
</evidence>
<evidence type="ECO:0000256" key="3">
    <source>
        <dbReference type="ARBA" id="ARBA00010945"/>
    </source>
</evidence>
<dbReference type="PANTHER" id="PTHR11076:SF33">
    <property type="entry name" value="DNA POLYMERASE KAPPA"/>
    <property type="match status" value="1"/>
</dbReference>
<dbReference type="Proteomes" id="UP000005038">
    <property type="component" value="Unassembled WGS sequence"/>
</dbReference>
<reference evidence="20" key="1">
    <citation type="submission" date="2012-02" db="EMBL/GenBank/DDBJ databases">
        <title>Whole genome shotgun sequence of Gordonia otitidis NBRC 100426.</title>
        <authorList>
            <person name="Yoshida I."/>
            <person name="Hosoyama A."/>
            <person name="Tsuchikane K."/>
            <person name="Katsumata H."/>
            <person name="Yamazaki S."/>
            <person name="Fujita N."/>
        </authorList>
    </citation>
    <scope>NUCLEOTIDE SEQUENCE [LARGE SCALE GENOMIC DNA]</scope>
    <source>
        <strain evidence="20">NBRC 100426</strain>
    </source>
</reference>
<dbReference type="GO" id="GO:0006281">
    <property type="term" value="P:DNA repair"/>
    <property type="evidence" value="ECO:0007669"/>
    <property type="project" value="UniProtKB-KW"/>
</dbReference>
<keyword evidence="14" id="KW-0238">DNA-binding</keyword>
<dbReference type="EC" id="2.7.7.7" evidence="4"/>
<evidence type="ECO:0000256" key="11">
    <source>
        <dbReference type="ARBA" id="ARBA00022763"/>
    </source>
</evidence>
<dbReference type="GO" id="GO:0009432">
    <property type="term" value="P:SOS response"/>
    <property type="evidence" value="ECO:0007669"/>
    <property type="project" value="TreeGrafter"/>
</dbReference>
<comment type="subcellular location">
    <subcellularLocation>
        <location evidence="2">Cytoplasm</location>
    </subcellularLocation>
</comment>
<dbReference type="GO" id="GO:0006260">
    <property type="term" value="P:DNA replication"/>
    <property type="evidence" value="ECO:0007669"/>
    <property type="project" value="UniProtKB-KW"/>
</dbReference>
<evidence type="ECO:0000256" key="1">
    <source>
        <dbReference type="ARBA" id="ARBA00001946"/>
    </source>
</evidence>
<evidence type="ECO:0000256" key="9">
    <source>
        <dbReference type="ARBA" id="ARBA00022705"/>
    </source>
</evidence>
<dbReference type="SUPFAM" id="SSF56672">
    <property type="entry name" value="DNA/RNA polymerases"/>
    <property type="match status" value="1"/>
</dbReference>
<evidence type="ECO:0000256" key="4">
    <source>
        <dbReference type="ARBA" id="ARBA00012417"/>
    </source>
</evidence>
<protein>
    <recommendedName>
        <fullName evidence="4">DNA-directed DNA polymerase</fullName>
        <ecNumber evidence="4">2.7.7.7</ecNumber>
    </recommendedName>
</protein>
<dbReference type="AlphaFoldDB" id="H5TGR0"/>
<dbReference type="Gene3D" id="1.10.150.20">
    <property type="entry name" value="5' to 3' exonuclease, C-terminal subdomain"/>
    <property type="match status" value="1"/>
</dbReference>
<evidence type="ECO:0000256" key="14">
    <source>
        <dbReference type="ARBA" id="ARBA00023125"/>
    </source>
</evidence>
<dbReference type="SUPFAM" id="SSF100879">
    <property type="entry name" value="Lesion bypass DNA polymerase (Y-family), little finger domain"/>
    <property type="match status" value="1"/>
</dbReference>
<evidence type="ECO:0000256" key="15">
    <source>
        <dbReference type="ARBA" id="ARBA00023204"/>
    </source>
</evidence>
<comment type="function">
    <text evidence="16">Poorly processive, error-prone DNA polymerase involved in untargeted mutagenesis. Copies undamaged DNA at stalled replication forks, which arise in vivo from mismatched or misaligned primer ends. These misaligned primers can be extended by PolIV. Exhibits no 3'-5' exonuclease (proofreading) activity. May be involved in translesional synthesis, in conjunction with the beta clamp from PolIII.</text>
</comment>
<feature type="region of interest" description="Disordered" evidence="18">
    <location>
        <begin position="278"/>
        <end position="303"/>
    </location>
</feature>
<evidence type="ECO:0000256" key="12">
    <source>
        <dbReference type="ARBA" id="ARBA00022842"/>
    </source>
</evidence>
<keyword evidence="7" id="KW-0808">Transferase</keyword>
<evidence type="ECO:0000256" key="8">
    <source>
        <dbReference type="ARBA" id="ARBA00022695"/>
    </source>
</evidence>
<dbReference type="NCBIfam" id="NF002883">
    <property type="entry name" value="PRK03352.1"/>
    <property type="match status" value="1"/>
</dbReference>
<evidence type="ECO:0000259" key="19">
    <source>
        <dbReference type="PROSITE" id="PS50173"/>
    </source>
</evidence>
<keyword evidence="13" id="KW-0239">DNA-directed DNA polymerase</keyword>
<keyword evidence="10" id="KW-0479">Metal-binding</keyword>
<evidence type="ECO:0000256" key="2">
    <source>
        <dbReference type="ARBA" id="ARBA00004496"/>
    </source>
</evidence>
<keyword evidence="9" id="KW-0235">DNA replication</keyword>
<dbReference type="CDD" id="cd03586">
    <property type="entry name" value="PolY_Pol_IV_kappa"/>
    <property type="match status" value="1"/>
</dbReference>
<dbReference type="GO" id="GO:0003887">
    <property type="term" value="F:DNA-directed DNA polymerase activity"/>
    <property type="evidence" value="ECO:0007669"/>
    <property type="project" value="UniProtKB-KW"/>
</dbReference>
<dbReference type="InterPro" id="IPR050116">
    <property type="entry name" value="DNA_polymerase-Y"/>
</dbReference>
<dbReference type="InterPro" id="IPR022880">
    <property type="entry name" value="DNApol_IV"/>
</dbReference>
<dbReference type="GO" id="GO:0042276">
    <property type="term" value="P:error-prone translesion synthesis"/>
    <property type="evidence" value="ECO:0007669"/>
    <property type="project" value="TreeGrafter"/>
</dbReference>
<feature type="compositionally biased region" description="Basic and acidic residues" evidence="18">
    <location>
        <begin position="385"/>
        <end position="397"/>
    </location>
</feature>